<protein>
    <recommendedName>
        <fullName evidence="4">DUF2975 domain-containing protein</fullName>
    </recommendedName>
</protein>
<dbReference type="Proteomes" id="UP000249910">
    <property type="component" value="Chromosome"/>
</dbReference>
<organism evidence="2 3">
    <name type="scientific">Francisella halioticida</name>
    <dbReference type="NCBI Taxonomy" id="549298"/>
    <lineage>
        <taxon>Bacteria</taxon>
        <taxon>Pseudomonadati</taxon>
        <taxon>Pseudomonadota</taxon>
        <taxon>Gammaproteobacteria</taxon>
        <taxon>Thiotrichales</taxon>
        <taxon>Francisellaceae</taxon>
        <taxon>Francisella</taxon>
    </lineage>
</organism>
<evidence type="ECO:0000256" key="1">
    <source>
        <dbReference type="SAM" id="Phobius"/>
    </source>
</evidence>
<keyword evidence="3" id="KW-1185">Reference proteome</keyword>
<feature type="transmembrane region" description="Helical" evidence="1">
    <location>
        <begin position="155"/>
        <end position="178"/>
    </location>
</feature>
<sequence>MYNFQKKSKLYKRFFKTIFLLIIILVPLFWVCVQTNFDYFSSIGISQPYMEQISHQLSLTTRICALFVSLIPTLAILNIIELLIKLFSCYENLEVFSSKVVSIYKKLGNALVYWFIGLLVYWFIGLLVYWFIAELIYDPLIAFTLSYNNPVEERFISITIGTMNILALIVGAIVIAIASVMQKAKEISEENDLTI</sequence>
<keyword evidence="1" id="KW-0812">Transmembrane</keyword>
<accession>A0ABM6LZJ3</accession>
<feature type="transmembrane region" description="Helical" evidence="1">
    <location>
        <begin position="57"/>
        <end position="80"/>
    </location>
</feature>
<dbReference type="EMBL" id="CP022132">
    <property type="protein sequence ID" value="ASG67991.1"/>
    <property type="molecule type" value="Genomic_DNA"/>
</dbReference>
<feature type="transmembrane region" description="Helical" evidence="1">
    <location>
        <begin position="111"/>
        <end position="132"/>
    </location>
</feature>
<evidence type="ECO:0008006" key="4">
    <source>
        <dbReference type="Google" id="ProtNLM"/>
    </source>
</evidence>
<gene>
    <name evidence="2" type="ORF">CDV26_05975</name>
</gene>
<keyword evidence="1" id="KW-0472">Membrane</keyword>
<reference evidence="2 3" key="1">
    <citation type="submission" date="2017-06" db="EMBL/GenBank/DDBJ databases">
        <title>Complete genome of Francisella halioticida.</title>
        <authorList>
            <person name="Sjodin A."/>
        </authorList>
    </citation>
    <scope>NUCLEOTIDE SEQUENCE [LARGE SCALE GENOMIC DNA]</scope>
    <source>
        <strain evidence="2 3">DSM 23729</strain>
    </source>
</reference>
<proteinExistence type="predicted"/>
<keyword evidence="1" id="KW-1133">Transmembrane helix</keyword>
<name>A0ABM6LZJ3_9GAMM</name>
<evidence type="ECO:0000313" key="3">
    <source>
        <dbReference type="Proteomes" id="UP000249910"/>
    </source>
</evidence>
<dbReference type="InterPro" id="IPR021354">
    <property type="entry name" value="DUF2975"/>
</dbReference>
<evidence type="ECO:0000313" key="2">
    <source>
        <dbReference type="EMBL" id="ASG67991.1"/>
    </source>
</evidence>
<feature type="transmembrane region" description="Helical" evidence="1">
    <location>
        <begin position="14"/>
        <end position="37"/>
    </location>
</feature>
<dbReference type="RefSeq" id="WP_088772502.1">
    <property type="nucleotide sequence ID" value="NZ_CP022132.1"/>
</dbReference>
<dbReference type="Pfam" id="PF11188">
    <property type="entry name" value="DUF2975"/>
    <property type="match status" value="1"/>
</dbReference>